<feature type="domain" description="Phosphatase tensin-type" evidence="3">
    <location>
        <begin position="231"/>
        <end position="403"/>
    </location>
</feature>
<feature type="non-terminal residue" evidence="6">
    <location>
        <position position="647"/>
    </location>
</feature>
<evidence type="ECO:0000256" key="2">
    <source>
        <dbReference type="SAM" id="MobiDB-lite"/>
    </source>
</evidence>
<dbReference type="Pfam" id="PF10409">
    <property type="entry name" value="PTEN_C2"/>
    <property type="match status" value="1"/>
</dbReference>
<dbReference type="PANTHER" id="PTHR45734:SF10">
    <property type="entry name" value="BLISTERY, ISOFORM A"/>
    <property type="match status" value="1"/>
</dbReference>
<dbReference type="RefSeq" id="XP_005111857.2">
    <property type="nucleotide sequence ID" value="XM_005111800.3"/>
</dbReference>
<feature type="region of interest" description="Disordered" evidence="2">
    <location>
        <begin position="1"/>
        <end position="58"/>
    </location>
</feature>
<reference evidence="6" key="1">
    <citation type="submission" date="2025-08" db="UniProtKB">
        <authorList>
            <consortium name="RefSeq"/>
        </authorList>
    </citation>
    <scope>IDENTIFICATION</scope>
</reference>
<evidence type="ECO:0000313" key="5">
    <source>
        <dbReference type="Proteomes" id="UP000694888"/>
    </source>
</evidence>
<dbReference type="SUPFAM" id="SSF52799">
    <property type="entry name" value="(Phosphotyrosine protein) phosphatases II"/>
    <property type="match status" value="1"/>
</dbReference>
<feature type="compositionally biased region" description="Low complexity" evidence="2">
    <location>
        <begin position="606"/>
        <end position="618"/>
    </location>
</feature>
<proteinExistence type="inferred from homology"/>
<dbReference type="Gene3D" id="2.60.40.1110">
    <property type="match status" value="1"/>
</dbReference>
<feature type="region of interest" description="Disordered" evidence="2">
    <location>
        <begin position="167"/>
        <end position="187"/>
    </location>
</feature>
<dbReference type="InterPro" id="IPR029023">
    <property type="entry name" value="Tensin_phosphatase"/>
</dbReference>
<dbReference type="InterPro" id="IPR035892">
    <property type="entry name" value="C2_domain_sf"/>
</dbReference>
<feature type="compositionally biased region" description="Polar residues" evidence="2">
    <location>
        <begin position="169"/>
        <end position="178"/>
    </location>
</feature>
<feature type="domain" description="C2 tensin-type" evidence="4">
    <location>
        <begin position="408"/>
        <end position="533"/>
    </location>
</feature>
<keyword evidence="5" id="KW-1185">Reference proteome</keyword>
<dbReference type="GeneID" id="101845055"/>
<evidence type="ECO:0000259" key="3">
    <source>
        <dbReference type="PROSITE" id="PS51181"/>
    </source>
</evidence>
<gene>
    <name evidence="6" type="primary">LOC101845055</name>
</gene>
<feature type="compositionally biased region" description="Polar residues" evidence="2">
    <location>
        <begin position="619"/>
        <end position="628"/>
    </location>
</feature>
<dbReference type="Gene3D" id="3.90.190.10">
    <property type="entry name" value="Protein tyrosine phosphatase superfamily"/>
    <property type="match status" value="1"/>
</dbReference>
<name>A0ABM0K962_APLCA</name>
<dbReference type="InterPro" id="IPR051484">
    <property type="entry name" value="Tensin_PTEN_phosphatase"/>
</dbReference>
<accession>A0ABM0K962</accession>
<dbReference type="InterPro" id="IPR029021">
    <property type="entry name" value="Prot-tyrosine_phosphatase-like"/>
</dbReference>
<dbReference type="PROSITE" id="PS51182">
    <property type="entry name" value="C2_TENSIN"/>
    <property type="match status" value="1"/>
</dbReference>
<evidence type="ECO:0000256" key="1">
    <source>
        <dbReference type="ARBA" id="ARBA00007881"/>
    </source>
</evidence>
<dbReference type="PROSITE" id="PS51181">
    <property type="entry name" value="PPASE_TENSIN"/>
    <property type="match status" value="1"/>
</dbReference>
<comment type="similarity">
    <text evidence="1">Belongs to the PTEN phosphatase protein family.</text>
</comment>
<dbReference type="SUPFAM" id="SSF49562">
    <property type="entry name" value="C2 domain (Calcium/lipid-binding domain, CaLB)"/>
    <property type="match status" value="1"/>
</dbReference>
<dbReference type="SMART" id="SM00404">
    <property type="entry name" value="PTPc_motif"/>
    <property type="match status" value="1"/>
</dbReference>
<dbReference type="InterPro" id="IPR014020">
    <property type="entry name" value="Tensin_C2-dom"/>
</dbReference>
<dbReference type="InterPro" id="IPR003595">
    <property type="entry name" value="Tyr_Pase_cat"/>
</dbReference>
<sequence>MPQPQQLSHKYKILNMRESPAGSTMGRPPTRSTSHRLNRSFDLGEGPSRYTEADDPFYNGDIDRMDRISVQPYGAGPPRSLDRSFDASYGYDVQQHGSRNFDRSFDDGFGRESDRFMDRSFNYHNGSSTRVGRSSERSYEKVSMSKGYSGGASGPPRVAATMDRGRMPQSRSFGSGFSKSPRDRPPVFRTMSNEAINKNTQSSMRSVGMSSQNQSAMSSTMREMLNRSQEQAQLEQGLSLDVVHITERIISMTFPSEGHDTTYSFDLKEVVRMLKTKHGDHILILNLSEKRQDLTKAAPQVKDYGWPDHLAPPLERLCSLCKAIDSWLNADVRNVVVLHCKGGRSRIASVIAAYMHYSNICASADQALDRFAMKRFYDDKLGGLPLPSQRRYVRYFSGLLSGAIKINSSPLYMHHILIHGVPNFDTKGGCRPFIKVYQGMQPIFTSGVYNVTDNMQKVCISISPGIPLRGDILIKCYHKKNRSGQREVMWQCQFHTCAISDNSLIFSKQELDDAVMDPRFPDNGKVEFVFGPSSDVLVSVSGFKSDVTVPVDDNEESLARSDSYENFHKALQAIDGYTGHNASFNSHYTTSAVSNNNTHSPPSYTQIQQQQQQQQQQQLVEESSSPNTGPVVGPQGGGGGPSHSPVI</sequence>
<evidence type="ECO:0000259" key="4">
    <source>
        <dbReference type="PROSITE" id="PS51182"/>
    </source>
</evidence>
<evidence type="ECO:0000313" key="6">
    <source>
        <dbReference type="RefSeq" id="XP_005111857.2"/>
    </source>
</evidence>
<dbReference type="CDD" id="cd14508">
    <property type="entry name" value="PTP_tensin"/>
    <property type="match status" value="1"/>
</dbReference>
<dbReference type="SMART" id="SM01326">
    <property type="entry name" value="PTEN_C2"/>
    <property type="match status" value="1"/>
</dbReference>
<protein>
    <submittedName>
        <fullName evidence="6">Tensin-1</fullName>
    </submittedName>
</protein>
<organism evidence="5 6">
    <name type="scientific">Aplysia californica</name>
    <name type="common">California sea hare</name>
    <dbReference type="NCBI Taxonomy" id="6500"/>
    <lineage>
        <taxon>Eukaryota</taxon>
        <taxon>Metazoa</taxon>
        <taxon>Spiralia</taxon>
        <taxon>Lophotrochozoa</taxon>
        <taxon>Mollusca</taxon>
        <taxon>Gastropoda</taxon>
        <taxon>Heterobranchia</taxon>
        <taxon>Euthyneura</taxon>
        <taxon>Tectipleura</taxon>
        <taxon>Aplysiida</taxon>
        <taxon>Aplysioidea</taxon>
        <taxon>Aplysiidae</taxon>
        <taxon>Aplysia</taxon>
    </lineage>
</organism>
<dbReference type="Proteomes" id="UP000694888">
    <property type="component" value="Unplaced"/>
</dbReference>
<feature type="compositionally biased region" description="Polar residues" evidence="2">
    <location>
        <begin position="588"/>
        <end position="605"/>
    </location>
</feature>
<dbReference type="PANTHER" id="PTHR45734">
    <property type="entry name" value="TENSIN"/>
    <property type="match status" value="1"/>
</dbReference>
<feature type="region of interest" description="Disordered" evidence="2">
    <location>
        <begin position="588"/>
        <end position="647"/>
    </location>
</feature>